<organism evidence="2 3">
    <name type="scientific">Acrobeloides nanus</name>
    <dbReference type="NCBI Taxonomy" id="290746"/>
    <lineage>
        <taxon>Eukaryota</taxon>
        <taxon>Metazoa</taxon>
        <taxon>Ecdysozoa</taxon>
        <taxon>Nematoda</taxon>
        <taxon>Chromadorea</taxon>
        <taxon>Rhabditida</taxon>
        <taxon>Tylenchina</taxon>
        <taxon>Cephalobomorpha</taxon>
        <taxon>Cephaloboidea</taxon>
        <taxon>Cephalobidae</taxon>
        <taxon>Acrobeloides</taxon>
    </lineage>
</organism>
<dbReference type="WBParaSite" id="ACRNAN_Path_23.g83.t1">
    <property type="protein sequence ID" value="ACRNAN_Path_23.g83.t1"/>
    <property type="gene ID" value="ACRNAN_Path_23.g83"/>
</dbReference>
<evidence type="ECO:0000313" key="3">
    <source>
        <dbReference type="WBParaSite" id="ACRNAN_Path_23.g83.t1"/>
    </source>
</evidence>
<feature type="chain" id="PRO_5037340994" evidence="1">
    <location>
        <begin position="18"/>
        <end position="87"/>
    </location>
</feature>
<reference evidence="3" key="1">
    <citation type="submission" date="2022-11" db="UniProtKB">
        <authorList>
            <consortium name="WormBaseParasite"/>
        </authorList>
    </citation>
    <scope>IDENTIFICATION</scope>
</reference>
<sequence length="87" mass="9691">MKSTLLVLSFLYIALHAAVVNRKFHQNLDTPTDTPPCSTNASSAYVDIILVIDTSANMGTSNLRKVCFWRYPTSSNGQFIQLGHFIQ</sequence>
<evidence type="ECO:0000256" key="1">
    <source>
        <dbReference type="SAM" id="SignalP"/>
    </source>
</evidence>
<dbReference type="AlphaFoldDB" id="A0A914C4X9"/>
<keyword evidence="2" id="KW-1185">Reference proteome</keyword>
<protein>
    <submittedName>
        <fullName evidence="3">VWFA domain-containing protein</fullName>
    </submittedName>
</protein>
<dbReference type="Proteomes" id="UP000887540">
    <property type="component" value="Unplaced"/>
</dbReference>
<dbReference type="SUPFAM" id="SSF53300">
    <property type="entry name" value="vWA-like"/>
    <property type="match status" value="1"/>
</dbReference>
<dbReference type="InterPro" id="IPR036465">
    <property type="entry name" value="vWFA_dom_sf"/>
</dbReference>
<accession>A0A914C4X9</accession>
<evidence type="ECO:0000313" key="2">
    <source>
        <dbReference type="Proteomes" id="UP000887540"/>
    </source>
</evidence>
<keyword evidence="1" id="KW-0732">Signal</keyword>
<feature type="signal peptide" evidence="1">
    <location>
        <begin position="1"/>
        <end position="17"/>
    </location>
</feature>
<proteinExistence type="predicted"/>
<name>A0A914C4X9_9BILA</name>